<protein>
    <submittedName>
        <fullName evidence="1">Uncharacterized protein</fullName>
    </submittedName>
</protein>
<evidence type="ECO:0000313" key="2">
    <source>
        <dbReference type="Proteomes" id="UP000287394"/>
    </source>
</evidence>
<evidence type="ECO:0000313" key="1">
    <source>
        <dbReference type="EMBL" id="BDI33450.1"/>
    </source>
</evidence>
<name>A0A402D5M8_9BACT</name>
<reference evidence="1 2" key="1">
    <citation type="journal article" date="2019" name="Int. J. Syst. Evol. Microbiol.">
        <title>Capsulimonas corticalis gen. nov., sp. nov., an aerobic capsulated bacterium, of a novel bacterial order, Capsulimonadales ord. nov., of the class Armatimonadia of the phylum Armatimonadetes.</title>
        <authorList>
            <person name="Li J."/>
            <person name="Kudo C."/>
            <person name="Tonouchi A."/>
        </authorList>
    </citation>
    <scope>NUCLEOTIDE SEQUENCE [LARGE SCALE GENOMIC DNA]</scope>
    <source>
        <strain evidence="1 2">AX-7</strain>
    </source>
</reference>
<dbReference type="RefSeq" id="WP_119324806.1">
    <property type="nucleotide sequence ID" value="NZ_AP025739.1"/>
</dbReference>
<dbReference type="AlphaFoldDB" id="A0A402D5M8"/>
<accession>A0A402D5M8</accession>
<proteinExistence type="predicted"/>
<sequence length="139" mass="15779">MFDDSFTKEQIAEARDGCQQALEAMLYSKNIAESMRAAGEAADAAADRQYCAFLHRSQLFERHLQGEADLAELIEAEQESRACTEAFHLAMIEVRTIHRQGYEHSSSLISRQIEELQRQLDSINALVPRREAPNPPHIH</sequence>
<gene>
    <name evidence="1" type="ORF">CCAX7_55010</name>
</gene>
<keyword evidence="2" id="KW-1185">Reference proteome</keyword>
<dbReference type="Proteomes" id="UP000287394">
    <property type="component" value="Chromosome"/>
</dbReference>
<dbReference type="KEGG" id="ccot:CCAX7_55010"/>
<organism evidence="1 2">
    <name type="scientific">Capsulimonas corticalis</name>
    <dbReference type="NCBI Taxonomy" id="2219043"/>
    <lineage>
        <taxon>Bacteria</taxon>
        <taxon>Bacillati</taxon>
        <taxon>Armatimonadota</taxon>
        <taxon>Armatimonadia</taxon>
        <taxon>Capsulimonadales</taxon>
        <taxon>Capsulimonadaceae</taxon>
        <taxon>Capsulimonas</taxon>
    </lineage>
</organism>
<dbReference type="EMBL" id="AP025739">
    <property type="protein sequence ID" value="BDI33450.1"/>
    <property type="molecule type" value="Genomic_DNA"/>
</dbReference>